<name>A0ABR0U0P0_REHGL</name>
<sequence>MATNSISDNVARMSMCSEMNPFYSSGWDTIVSGDQTGNYLGNSCMVHENEFGNPHHQVVLENHTMGSSSHLVHFTSDSSLLVDMVQKIPSFGSGSFSEMVSQNSEDGALGALLNGKRKRKNVEEEQQKDQTGNTSELPKEEEKKNVSNKQAAKQAKSNSNGAEPSKEDYILVRAKRGQATNSHSLAERITGKAVMLDEIINYVQSLQQQVEFLSMKLATVNPELNVDIERLLSKDLLHPRSGNATTLGISPGLSSSHGFPGLPHGTINGFPGTAPSFHPLPPVT</sequence>
<accession>A0ABR0U0P0</accession>
<evidence type="ECO:0000256" key="1">
    <source>
        <dbReference type="ARBA" id="ARBA00004123"/>
    </source>
</evidence>
<evidence type="ECO:0000256" key="3">
    <source>
        <dbReference type="SAM" id="MobiDB-lite"/>
    </source>
</evidence>
<reference evidence="4 5" key="1">
    <citation type="journal article" date="2021" name="Comput. Struct. Biotechnol. J.">
        <title>De novo genome assembly of the potent medicinal plant Rehmannia glutinosa using nanopore technology.</title>
        <authorList>
            <person name="Ma L."/>
            <person name="Dong C."/>
            <person name="Song C."/>
            <person name="Wang X."/>
            <person name="Zheng X."/>
            <person name="Niu Y."/>
            <person name="Chen S."/>
            <person name="Feng W."/>
        </authorList>
    </citation>
    <scope>NUCLEOTIDE SEQUENCE [LARGE SCALE GENOMIC DNA]</scope>
    <source>
        <strain evidence="4">DH-2019</strain>
    </source>
</reference>
<organism evidence="4 5">
    <name type="scientific">Rehmannia glutinosa</name>
    <name type="common">Chinese foxglove</name>
    <dbReference type="NCBI Taxonomy" id="99300"/>
    <lineage>
        <taxon>Eukaryota</taxon>
        <taxon>Viridiplantae</taxon>
        <taxon>Streptophyta</taxon>
        <taxon>Embryophyta</taxon>
        <taxon>Tracheophyta</taxon>
        <taxon>Spermatophyta</taxon>
        <taxon>Magnoliopsida</taxon>
        <taxon>eudicotyledons</taxon>
        <taxon>Gunneridae</taxon>
        <taxon>Pentapetalae</taxon>
        <taxon>asterids</taxon>
        <taxon>lamiids</taxon>
        <taxon>Lamiales</taxon>
        <taxon>Orobanchaceae</taxon>
        <taxon>Rehmannieae</taxon>
        <taxon>Rehmannia</taxon>
    </lineage>
</organism>
<dbReference type="Proteomes" id="UP001318860">
    <property type="component" value="Unassembled WGS sequence"/>
</dbReference>
<protein>
    <submittedName>
        <fullName evidence="4">Uncharacterized protein</fullName>
    </submittedName>
</protein>
<feature type="region of interest" description="Disordered" evidence="3">
    <location>
        <begin position="117"/>
        <end position="166"/>
    </location>
</feature>
<evidence type="ECO:0000313" key="4">
    <source>
        <dbReference type="EMBL" id="KAK6116047.1"/>
    </source>
</evidence>
<proteinExistence type="predicted"/>
<dbReference type="PANTHER" id="PTHR12565:SF312">
    <property type="entry name" value="TRANSCRIPTION FACTOR BHLH74"/>
    <property type="match status" value="1"/>
</dbReference>
<dbReference type="EMBL" id="JABTTQ020003506">
    <property type="protein sequence ID" value="KAK6116047.1"/>
    <property type="molecule type" value="Genomic_DNA"/>
</dbReference>
<evidence type="ECO:0000313" key="5">
    <source>
        <dbReference type="Proteomes" id="UP001318860"/>
    </source>
</evidence>
<keyword evidence="5" id="KW-1185">Reference proteome</keyword>
<dbReference type="InterPro" id="IPR024097">
    <property type="entry name" value="bHLH_ZIP_TF"/>
</dbReference>
<gene>
    <name evidence="4" type="ORF">DH2020_008316</name>
</gene>
<keyword evidence="2" id="KW-0539">Nucleus</keyword>
<feature type="compositionally biased region" description="Polar residues" evidence="3">
    <location>
        <begin position="147"/>
        <end position="162"/>
    </location>
</feature>
<feature type="region of interest" description="Disordered" evidence="3">
    <location>
        <begin position="264"/>
        <end position="284"/>
    </location>
</feature>
<evidence type="ECO:0000256" key="2">
    <source>
        <dbReference type="ARBA" id="ARBA00023242"/>
    </source>
</evidence>
<comment type="subcellular location">
    <subcellularLocation>
        <location evidence="1">Nucleus</location>
    </subcellularLocation>
</comment>
<comment type="caution">
    <text evidence="4">The sequence shown here is derived from an EMBL/GenBank/DDBJ whole genome shotgun (WGS) entry which is preliminary data.</text>
</comment>
<dbReference type="PANTHER" id="PTHR12565">
    <property type="entry name" value="STEROL REGULATORY ELEMENT-BINDING PROTEIN"/>
    <property type="match status" value="1"/>
</dbReference>